<dbReference type="CDD" id="cd00009">
    <property type="entry name" value="AAA"/>
    <property type="match status" value="1"/>
</dbReference>
<dbReference type="EMBL" id="CP080590">
    <property type="protein sequence ID" value="QYO77275.1"/>
    <property type="molecule type" value="Genomic_DNA"/>
</dbReference>
<dbReference type="Proteomes" id="UP000825799">
    <property type="component" value="Chromosome"/>
</dbReference>
<organism evidence="9 10">
    <name type="scientific">Devosia salina</name>
    <dbReference type="NCBI Taxonomy" id="2860336"/>
    <lineage>
        <taxon>Bacteria</taxon>
        <taxon>Pseudomonadati</taxon>
        <taxon>Pseudomonadota</taxon>
        <taxon>Alphaproteobacteria</taxon>
        <taxon>Hyphomicrobiales</taxon>
        <taxon>Devosiaceae</taxon>
        <taxon>Devosia</taxon>
    </lineage>
</organism>
<evidence type="ECO:0000256" key="6">
    <source>
        <dbReference type="PROSITE-ProRule" id="PRU00169"/>
    </source>
</evidence>
<dbReference type="InterPro" id="IPR058031">
    <property type="entry name" value="AAA_lid_NorR"/>
</dbReference>
<keyword evidence="2" id="KW-0067">ATP-binding</keyword>
<dbReference type="Gene3D" id="1.10.8.60">
    <property type="match status" value="1"/>
</dbReference>
<dbReference type="Pfam" id="PF02954">
    <property type="entry name" value="HTH_8"/>
    <property type="match status" value="1"/>
</dbReference>
<evidence type="ECO:0000313" key="10">
    <source>
        <dbReference type="Proteomes" id="UP000825799"/>
    </source>
</evidence>
<dbReference type="InterPro" id="IPR002078">
    <property type="entry name" value="Sigma_54_int"/>
</dbReference>
<dbReference type="InterPro" id="IPR011006">
    <property type="entry name" value="CheY-like_superfamily"/>
</dbReference>
<dbReference type="PANTHER" id="PTHR32071:SF57">
    <property type="entry name" value="C4-DICARBOXYLATE TRANSPORT TRANSCRIPTIONAL REGULATORY PROTEIN DCTD"/>
    <property type="match status" value="1"/>
</dbReference>
<dbReference type="RefSeq" id="WP_220305737.1">
    <property type="nucleotide sequence ID" value="NZ_CP080590.1"/>
</dbReference>
<evidence type="ECO:0000256" key="2">
    <source>
        <dbReference type="ARBA" id="ARBA00022840"/>
    </source>
</evidence>
<dbReference type="InterPro" id="IPR025662">
    <property type="entry name" value="Sigma_54_int_dom_ATP-bd_1"/>
</dbReference>
<keyword evidence="3" id="KW-0902">Two-component regulatory system</keyword>
<keyword evidence="5" id="KW-0804">Transcription</keyword>
<name>A0ABX8WEF1_9HYPH</name>
<dbReference type="Pfam" id="PF00158">
    <property type="entry name" value="Sigma54_activat"/>
    <property type="match status" value="1"/>
</dbReference>
<dbReference type="PANTHER" id="PTHR32071">
    <property type="entry name" value="TRANSCRIPTIONAL REGULATORY PROTEIN"/>
    <property type="match status" value="1"/>
</dbReference>
<dbReference type="SUPFAM" id="SSF46689">
    <property type="entry name" value="Homeodomain-like"/>
    <property type="match status" value="1"/>
</dbReference>
<evidence type="ECO:0000259" key="7">
    <source>
        <dbReference type="PROSITE" id="PS50045"/>
    </source>
</evidence>
<protein>
    <submittedName>
        <fullName evidence="9">Sigma-54 dependent transcriptional regulator</fullName>
    </submittedName>
</protein>
<dbReference type="InterPro" id="IPR025944">
    <property type="entry name" value="Sigma_54_int_dom_CS"/>
</dbReference>
<feature type="domain" description="Sigma-54 factor interaction" evidence="7">
    <location>
        <begin position="144"/>
        <end position="372"/>
    </location>
</feature>
<dbReference type="PROSITE" id="PS00675">
    <property type="entry name" value="SIGMA54_INTERACT_1"/>
    <property type="match status" value="1"/>
</dbReference>
<proteinExistence type="predicted"/>
<dbReference type="InterPro" id="IPR009057">
    <property type="entry name" value="Homeodomain-like_sf"/>
</dbReference>
<evidence type="ECO:0000313" key="9">
    <source>
        <dbReference type="EMBL" id="QYO77275.1"/>
    </source>
</evidence>
<dbReference type="Gene3D" id="3.40.50.300">
    <property type="entry name" value="P-loop containing nucleotide triphosphate hydrolases"/>
    <property type="match status" value="1"/>
</dbReference>
<dbReference type="InterPro" id="IPR027417">
    <property type="entry name" value="P-loop_NTPase"/>
</dbReference>
<dbReference type="InterPro" id="IPR001789">
    <property type="entry name" value="Sig_transdc_resp-reg_receiver"/>
</dbReference>
<dbReference type="InterPro" id="IPR002197">
    <property type="entry name" value="HTH_Fis"/>
</dbReference>
<feature type="domain" description="Response regulatory" evidence="8">
    <location>
        <begin position="5"/>
        <end position="119"/>
    </location>
</feature>
<sequence>MNRGRVLFIDDEAELCTAAEEWLGVCGFAVTSFTAPDVAIAQVDPATFDCVVTDVRMPGLDGLAVLEHFRDRAPDLPVVLLTGHGDVPLAVGAMRSGAHDFIEKPYDAELLVAVLDRAVERRRLGRELTRLRQAAGGTELEDRLVGLSPAMVELRRSVLQLANIDVDVLVTGETGTGKEVIARALHDFGGRARGQFVAINCAAIPETVFESEMFGHARGAFTGAAGERIGKLEYARGGTVFLDEIESMPLALQAKVLRAIQERSIEPLGSNASRPIDVRFIAASKVDLRAESEAGRFRPDLYFRLSTVELPVPSLRQRREDVPLLFALFASRAAQRFGIEATQPYRLPADMAVSDWPGNVRELKAVAERSVLGLGSNGVGQESAASSRTLAAQVAAFEAAVIEQALRDAAGSTALAAERLGLARRTLNEKIARYGLRADADIDS</sequence>
<dbReference type="Pfam" id="PF00072">
    <property type="entry name" value="Response_reg"/>
    <property type="match status" value="1"/>
</dbReference>
<evidence type="ECO:0000256" key="5">
    <source>
        <dbReference type="ARBA" id="ARBA00023163"/>
    </source>
</evidence>
<evidence type="ECO:0000256" key="3">
    <source>
        <dbReference type="ARBA" id="ARBA00023012"/>
    </source>
</evidence>
<dbReference type="PROSITE" id="PS50045">
    <property type="entry name" value="SIGMA54_INTERACT_4"/>
    <property type="match status" value="1"/>
</dbReference>
<keyword evidence="4" id="KW-0805">Transcription regulation</keyword>
<dbReference type="Gene3D" id="1.10.10.60">
    <property type="entry name" value="Homeodomain-like"/>
    <property type="match status" value="1"/>
</dbReference>
<keyword evidence="10" id="KW-1185">Reference proteome</keyword>
<feature type="modified residue" description="4-aspartylphosphate" evidence="6">
    <location>
        <position position="54"/>
    </location>
</feature>
<evidence type="ECO:0000256" key="1">
    <source>
        <dbReference type="ARBA" id="ARBA00022741"/>
    </source>
</evidence>
<keyword evidence="1" id="KW-0547">Nucleotide-binding</keyword>
<dbReference type="SMART" id="SM00448">
    <property type="entry name" value="REC"/>
    <property type="match status" value="1"/>
</dbReference>
<dbReference type="Gene3D" id="3.40.50.2300">
    <property type="match status" value="1"/>
</dbReference>
<dbReference type="SMART" id="SM00382">
    <property type="entry name" value="AAA"/>
    <property type="match status" value="1"/>
</dbReference>
<dbReference type="PROSITE" id="PS00688">
    <property type="entry name" value="SIGMA54_INTERACT_3"/>
    <property type="match status" value="1"/>
</dbReference>
<keyword evidence="6" id="KW-0597">Phosphoprotein</keyword>
<evidence type="ECO:0000259" key="8">
    <source>
        <dbReference type="PROSITE" id="PS50110"/>
    </source>
</evidence>
<dbReference type="Pfam" id="PF25601">
    <property type="entry name" value="AAA_lid_14"/>
    <property type="match status" value="1"/>
</dbReference>
<evidence type="ECO:0000256" key="4">
    <source>
        <dbReference type="ARBA" id="ARBA00023015"/>
    </source>
</evidence>
<dbReference type="InterPro" id="IPR003593">
    <property type="entry name" value="AAA+_ATPase"/>
</dbReference>
<reference evidence="9 10" key="1">
    <citation type="submission" date="2021-08" db="EMBL/GenBank/DDBJ databases">
        <title>Devosia salina sp. nov., isolated from the South China Sea sediment.</title>
        <authorList>
            <person name="Zhou Z."/>
        </authorList>
    </citation>
    <scope>NUCLEOTIDE SEQUENCE [LARGE SCALE GENOMIC DNA]</scope>
    <source>
        <strain evidence="9 10">SCS-3</strain>
    </source>
</reference>
<dbReference type="PROSITE" id="PS50110">
    <property type="entry name" value="RESPONSE_REGULATORY"/>
    <property type="match status" value="1"/>
</dbReference>
<dbReference type="SUPFAM" id="SSF52540">
    <property type="entry name" value="P-loop containing nucleoside triphosphate hydrolases"/>
    <property type="match status" value="1"/>
</dbReference>
<dbReference type="PRINTS" id="PR01590">
    <property type="entry name" value="HTHFIS"/>
</dbReference>
<dbReference type="SUPFAM" id="SSF52172">
    <property type="entry name" value="CheY-like"/>
    <property type="match status" value="1"/>
</dbReference>
<gene>
    <name evidence="9" type="ORF">K1X15_01385</name>
</gene>
<accession>A0ABX8WEF1</accession>